<reference evidence="2" key="1">
    <citation type="journal article" date="2018" name="BMC Genomics">
        <title>Genomic insights into host adaptation between the wheat stripe rust pathogen (Puccinia striiformis f. sp. tritici) and the barley stripe rust pathogen (Puccinia striiformis f. sp. hordei).</title>
        <authorList>
            <person name="Xia C."/>
            <person name="Wang M."/>
            <person name="Yin C."/>
            <person name="Cornejo O.E."/>
            <person name="Hulbert S.H."/>
            <person name="Chen X."/>
        </authorList>
    </citation>
    <scope>NUCLEOTIDE SEQUENCE [LARGE SCALE GENOMIC DNA]</scope>
    <source>
        <strain evidence="2">93-210</strain>
    </source>
</reference>
<dbReference type="EMBL" id="CM045872">
    <property type="protein sequence ID" value="KAI7949988.1"/>
    <property type="molecule type" value="Genomic_DNA"/>
</dbReference>
<protein>
    <submittedName>
        <fullName evidence="1">Uncharacterized protein</fullName>
    </submittedName>
</protein>
<proteinExistence type="predicted"/>
<reference evidence="2" key="2">
    <citation type="journal article" date="2018" name="Mol. Plant Microbe Interact.">
        <title>Genome sequence resources for the wheat stripe rust pathogen (Puccinia striiformis f. sp. tritici) and the barley stripe rust pathogen (Puccinia striiformis f. sp. hordei).</title>
        <authorList>
            <person name="Xia C."/>
            <person name="Wang M."/>
            <person name="Yin C."/>
            <person name="Cornejo O.E."/>
            <person name="Hulbert S.H."/>
            <person name="Chen X."/>
        </authorList>
    </citation>
    <scope>NUCLEOTIDE SEQUENCE [LARGE SCALE GENOMIC DNA]</scope>
    <source>
        <strain evidence="2">93-210</strain>
    </source>
</reference>
<gene>
    <name evidence="1" type="ORF">MJO28_008809</name>
</gene>
<organism evidence="1 2">
    <name type="scientific">Puccinia striiformis f. sp. tritici</name>
    <dbReference type="NCBI Taxonomy" id="168172"/>
    <lineage>
        <taxon>Eukaryota</taxon>
        <taxon>Fungi</taxon>
        <taxon>Dikarya</taxon>
        <taxon>Basidiomycota</taxon>
        <taxon>Pucciniomycotina</taxon>
        <taxon>Pucciniomycetes</taxon>
        <taxon>Pucciniales</taxon>
        <taxon>Pucciniaceae</taxon>
        <taxon>Puccinia</taxon>
    </lineage>
</organism>
<sequence>MSTLTVNPNFPLLEGPDTLRFTGKFQPHVGPIPWWGIAACHDGTNTSSMARCSGTWMRGLDYSLINLSTYDNSPPRLNRFQVYTLAGDILGYGPLGHVNFTFAKGDERRTYLDTAFGDRPRVNISGVGTITRAMRFHVGPTEEDTFVQLSVSHEDNRSPQGYTRIRCILGWHGVFVPTDVEFLEGSRLHFKGMFDGLAQPSGRLVVEVSKATVDHVNFLTDATSASESEIANSNGED</sequence>
<evidence type="ECO:0000313" key="1">
    <source>
        <dbReference type="EMBL" id="KAI7949988.1"/>
    </source>
</evidence>
<keyword evidence="2" id="KW-1185">Reference proteome</keyword>
<name>A0ACC0ED15_9BASI</name>
<accession>A0ACC0ED15</accession>
<dbReference type="Proteomes" id="UP001060170">
    <property type="component" value="Chromosome 8"/>
</dbReference>
<evidence type="ECO:0000313" key="2">
    <source>
        <dbReference type="Proteomes" id="UP001060170"/>
    </source>
</evidence>
<comment type="caution">
    <text evidence="1">The sequence shown here is derived from an EMBL/GenBank/DDBJ whole genome shotgun (WGS) entry which is preliminary data.</text>
</comment>
<reference evidence="1 2" key="3">
    <citation type="journal article" date="2022" name="Microbiol. Spectr.">
        <title>Folding features and dynamics of 3D genome architecture in plant fungal pathogens.</title>
        <authorList>
            <person name="Xia C."/>
        </authorList>
    </citation>
    <scope>NUCLEOTIDE SEQUENCE [LARGE SCALE GENOMIC DNA]</scope>
    <source>
        <strain evidence="1 2">93-210</strain>
    </source>
</reference>